<keyword evidence="1" id="KW-0472">Membrane</keyword>
<keyword evidence="1" id="KW-0812">Transmembrane</keyword>
<name>A0A2P5EEY5_TREOI</name>
<organism evidence="2 3">
    <name type="scientific">Trema orientale</name>
    <name type="common">Charcoal tree</name>
    <name type="synonym">Celtis orientalis</name>
    <dbReference type="NCBI Taxonomy" id="63057"/>
    <lineage>
        <taxon>Eukaryota</taxon>
        <taxon>Viridiplantae</taxon>
        <taxon>Streptophyta</taxon>
        <taxon>Embryophyta</taxon>
        <taxon>Tracheophyta</taxon>
        <taxon>Spermatophyta</taxon>
        <taxon>Magnoliopsida</taxon>
        <taxon>eudicotyledons</taxon>
        <taxon>Gunneridae</taxon>
        <taxon>Pentapetalae</taxon>
        <taxon>rosids</taxon>
        <taxon>fabids</taxon>
        <taxon>Rosales</taxon>
        <taxon>Cannabaceae</taxon>
        <taxon>Trema</taxon>
    </lineage>
</organism>
<comment type="caution">
    <text evidence="2">The sequence shown here is derived from an EMBL/GenBank/DDBJ whole genome shotgun (WGS) entry which is preliminary data.</text>
</comment>
<protein>
    <recommendedName>
        <fullName evidence="4">Transmembrane protein</fullName>
    </recommendedName>
</protein>
<evidence type="ECO:0000313" key="2">
    <source>
        <dbReference type="EMBL" id="PON84103.1"/>
    </source>
</evidence>
<keyword evidence="3" id="KW-1185">Reference proteome</keyword>
<accession>A0A2P5EEY5</accession>
<sequence length="112" mass="12596">MPEGGETCCSLISEAGAVGGTLEAWMKLVKQRNAMRANLKPHLKAAMFEVVVFFFSLLKLLLLLLHGLVKDMSFLYTHYTQYKLAECVFIFFFFGFSHHVKSESCSLCSSGF</sequence>
<dbReference type="InParanoid" id="A0A2P5EEY5"/>
<evidence type="ECO:0008006" key="4">
    <source>
        <dbReference type="Google" id="ProtNLM"/>
    </source>
</evidence>
<feature type="transmembrane region" description="Helical" evidence="1">
    <location>
        <begin position="45"/>
        <end position="69"/>
    </location>
</feature>
<evidence type="ECO:0000313" key="3">
    <source>
        <dbReference type="Proteomes" id="UP000237000"/>
    </source>
</evidence>
<dbReference type="AlphaFoldDB" id="A0A2P5EEY5"/>
<keyword evidence="1" id="KW-1133">Transmembrane helix</keyword>
<dbReference type="EMBL" id="JXTC01000168">
    <property type="protein sequence ID" value="PON84103.1"/>
    <property type="molecule type" value="Genomic_DNA"/>
</dbReference>
<reference evidence="3" key="1">
    <citation type="submission" date="2016-06" db="EMBL/GenBank/DDBJ databases">
        <title>Parallel loss of symbiosis genes in relatives of nitrogen-fixing non-legume Parasponia.</title>
        <authorList>
            <person name="Van Velzen R."/>
            <person name="Holmer R."/>
            <person name="Bu F."/>
            <person name="Rutten L."/>
            <person name="Van Zeijl A."/>
            <person name="Liu W."/>
            <person name="Santuari L."/>
            <person name="Cao Q."/>
            <person name="Sharma T."/>
            <person name="Shen D."/>
            <person name="Roswanjaya Y."/>
            <person name="Wardhani T."/>
            <person name="Kalhor M.S."/>
            <person name="Jansen J."/>
            <person name="Van den Hoogen J."/>
            <person name="Gungor B."/>
            <person name="Hartog M."/>
            <person name="Hontelez J."/>
            <person name="Verver J."/>
            <person name="Yang W.-C."/>
            <person name="Schijlen E."/>
            <person name="Repin R."/>
            <person name="Schilthuizen M."/>
            <person name="Schranz E."/>
            <person name="Heidstra R."/>
            <person name="Miyata K."/>
            <person name="Fedorova E."/>
            <person name="Kohlen W."/>
            <person name="Bisseling T."/>
            <person name="Smit S."/>
            <person name="Geurts R."/>
        </authorList>
    </citation>
    <scope>NUCLEOTIDE SEQUENCE [LARGE SCALE GENOMIC DNA]</scope>
    <source>
        <strain evidence="3">cv. RG33-2</strain>
    </source>
</reference>
<gene>
    <name evidence="2" type="ORF">TorRG33x02_201130</name>
</gene>
<feature type="transmembrane region" description="Helical" evidence="1">
    <location>
        <begin position="81"/>
        <end position="100"/>
    </location>
</feature>
<dbReference type="OrthoDB" id="10548056at2759"/>
<dbReference type="Proteomes" id="UP000237000">
    <property type="component" value="Unassembled WGS sequence"/>
</dbReference>
<proteinExistence type="predicted"/>
<evidence type="ECO:0000256" key="1">
    <source>
        <dbReference type="SAM" id="Phobius"/>
    </source>
</evidence>